<dbReference type="EMBL" id="MLYV02001176">
    <property type="protein sequence ID" value="PSR72454.1"/>
    <property type="molecule type" value="Genomic_DNA"/>
</dbReference>
<reference evidence="2 3" key="1">
    <citation type="submission" date="2018-02" db="EMBL/GenBank/DDBJ databases">
        <title>Genome sequence of the basidiomycete white-rot fungus Phlebia centrifuga.</title>
        <authorList>
            <person name="Granchi Z."/>
            <person name="Peng M."/>
            <person name="de Vries R.P."/>
            <person name="Hilden K."/>
            <person name="Makela M.R."/>
            <person name="Grigoriev I."/>
            <person name="Riley R."/>
        </authorList>
    </citation>
    <scope>NUCLEOTIDE SEQUENCE [LARGE SCALE GENOMIC DNA]</scope>
    <source>
        <strain evidence="2 3">FBCC195</strain>
    </source>
</reference>
<dbReference type="AlphaFoldDB" id="A0A2R6NJC3"/>
<evidence type="ECO:0000313" key="3">
    <source>
        <dbReference type="Proteomes" id="UP000186601"/>
    </source>
</evidence>
<gene>
    <name evidence="2" type="ORF">PHLCEN_2v11668</name>
</gene>
<keyword evidence="3" id="KW-1185">Reference proteome</keyword>
<protein>
    <submittedName>
        <fullName evidence="2">Uncharacterized protein</fullName>
    </submittedName>
</protein>
<evidence type="ECO:0000256" key="1">
    <source>
        <dbReference type="SAM" id="MobiDB-lite"/>
    </source>
</evidence>
<proteinExistence type="predicted"/>
<sequence length="110" mass="11673">MKNPNCGETVHDDYETSSPMTSKAENRTTLRGVNSEDAESSSELVVRAAEATDDVEFFLLGSSLDILACNLVENGVIDTLLLLDRGVEGAVEPVSVDSDTFDSDGVASTD</sequence>
<feature type="region of interest" description="Disordered" evidence="1">
    <location>
        <begin position="1"/>
        <end position="41"/>
    </location>
</feature>
<organism evidence="2 3">
    <name type="scientific">Hermanssonia centrifuga</name>
    <dbReference type="NCBI Taxonomy" id="98765"/>
    <lineage>
        <taxon>Eukaryota</taxon>
        <taxon>Fungi</taxon>
        <taxon>Dikarya</taxon>
        <taxon>Basidiomycota</taxon>
        <taxon>Agaricomycotina</taxon>
        <taxon>Agaricomycetes</taxon>
        <taxon>Polyporales</taxon>
        <taxon>Meruliaceae</taxon>
        <taxon>Hermanssonia</taxon>
    </lineage>
</organism>
<comment type="caution">
    <text evidence="2">The sequence shown here is derived from an EMBL/GenBank/DDBJ whole genome shotgun (WGS) entry which is preliminary data.</text>
</comment>
<evidence type="ECO:0000313" key="2">
    <source>
        <dbReference type="EMBL" id="PSR72454.1"/>
    </source>
</evidence>
<accession>A0A2R6NJC3</accession>
<name>A0A2R6NJC3_9APHY</name>
<dbReference type="Proteomes" id="UP000186601">
    <property type="component" value="Unassembled WGS sequence"/>
</dbReference>
<feature type="compositionally biased region" description="Polar residues" evidence="1">
    <location>
        <begin position="16"/>
        <end position="32"/>
    </location>
</feature>